<dbReference type="CDD" id="cd00130">
    <property type="entry name" value="PAS"/>
    <property type="match status" value="2"/>
</dbReference>
<dbReference type="Pfam" id="PF00015">
    <property type="entry name" value="MCPsignal"/>
    <property type="match status" value="1"/>
</dbReference>
<dbReference type="PROSITE" id="PS50885">
    <property type="entry name" value="HAMP"/>
    <property type="match status" value="1"/>
</dbReference>
<dbReference type="Proteomes" id="UP000185109">
    <property type="component" value="Plasmid pRsp8C3c"/>
</dbReference>
<comment type="subcellular location">
    <subcellularLocation>
        <location evidence="1">Membrane</location>
    </subcellularLocation>
</comment>
<feature type="domain" description="PAC" evidence="7">
    <location>
        <begin position="205"/>
        <end position="257"/>
    </location>
</feature>
<dbReference type="EMBL" id="CP017244">
    <property type="protein sequence ID" value="APO79088.1"/>
    <property type="molecule type" value="Genomic_DNA"/>
</dbReference>
<comment type="similarity">
    <text evidence="3">Belongs to the methyl-accepting chemotaxis (MCP) protein family.</text>
</comment>
<feature type="domain" description="Methyl-accepting transducer" evidence="5">
    <location>
        <begin position="303"/>
        <end position="532"/>
    </location>
</feature>
<evidence type="ECO:0000259" key="6">
    <source>
        <dbReference type="PROSITE" id="PS50112"/>
    </source>
</evidence>
<dbReference type="InterPro" id="IPR000014">
    <property type="entry name" value="PAS"/>
</dbReference>
<dbReference type="NCBIfam" id="TIGR00229">
    <property type="entry name" value="sensory_box"/>
    <property type="match status" value="2"/>
</dbReference>
<name>A0A1L5PFX0_RHIET</name>
<dbReference type="Gene3D" id="3.30.450.20">
    <property type="entry name" value="PAS domain"/>
    <property type="match status" value="2"/>
</dbReference>
<evidence type="ECO:0000313" key="9">
    <source>
        <dbReference type="EMBL" id="APO79088.1"/>
    </source>
</evidence>
<dbReference type="InterPro" id="IPR013655">
    <property type="entry name" value="PAS_fold_3"/>
</dbReference>
<dbReference type="InterPro" id="IPR004090">
    <property type="entry name" value="Chemotax_Me-accpt_rcpt"/>
</dbReference>
<geneLocation type="plasmid" evidence="10">
    <name>prsp8c3c</name>
</geneLocation>
<evidence type="ECO:0000259" key="5">
    <source>
        <dbReference type="PROSITE" id="PS50111"/>
    </source>
</evidence>
<organism evidence="9 10">
    <name type="scientific">Rhizobium etli 8C-3</name>
    <dbReference type="NCBI Taxonomy" id="538025"/>
    <lineage>
        <taxon>Bacteria</taxon>
        <taxon>Pseudomonadati</taxon>
        <taxon>Pseudomonadota</taxon>
        <taxon>Alphaproteobacteria</taxon>
        <taxon>Hyphomicrobiales</taxon>
        <taxon>Rhizobiaceae</taxon>
        <taxon>Rhizobium/Agrobacterium group</taxon>
        <taxon>Rhizobium</taxon>
    </lineage>
</organism>
<dbReference type="GO" id="GO:0006935">
    <property type="term" value="P:chemotaxis"/>
    <property type="evidence" value="ECO:0007669"/>
    <property type="project" value="UniProtKB-KW"/>
</dbReference>
<evidence type="ECO:0000259" key="7">
    <source>
        <dbReference type="PROSITE" id="PS50113"/>
    </source>
</evidence>
<evidence type="ECO:0000256" key="4">
    <source>
        <dbReference type="PROSITE-ProRule" id="PRU00284"/>
    </source>
</evidence>
<dbReference type="Gene3D" id="1.10.287.950">
    <property type="entry name" value="Methyl-accepting chemotaxis protein"/>
    <property type="match status" value="1"/>
</dbReference>
<accession>A0A1L5PFX0</accession>
<dbReference type="InterPro" id="IPR035965">
    <property type="entry name" value="PAS-like_dom_sf"/>
</dbReference>
<dbReference type="Pfam" id="PF13426">
    <property type="entry name" value="PAS_9"/>
    <property type="match status" value="1"/>
</dbReference>
<dbReference type="InterPro" id="IPR004089">
    <property type="entry name" value="MCPsignal_dom"/>
</dbReference>
<feature type="domain" description="PAS" evidence="6">
    <location>
        <begin position="25"/>
        <end position="63"/>
    </location>
</feature>
<dbReference type="PROSITE" id="PS50112">
    <property type="entry name" value="PAS"/>
    <property type="match status" value="1"/>
</dbReference>
<dbReference type="SMART" id="SM00086">
    <property type="entry name" value="PAC"/>
    <property type="match status" value="2"/>
</dbReference>
<evidence type="ECO:0000259" key="8">
    <source>
        <dbReference type="PROSITE" id="PS50885"/>
    </source>
</evidence>
<keyword evidence="4" id="KW-0807">Transducer</keyword>
<proteinExistence type="inferred from homology"/>
<dbReference type="FunFam" id="1.10.287.950:FF:000001">
    <property type="entry name" value="Methyl-accepting chemotaxis sensory transducer"/>
    <property type="match status" value="1"/>
</dbReference>
<dbReference type="PRINTS" id="PR00260">
    <property type="entry name" value="CHEMTRNSDUCR"/>
</dbReference>
<sequence>MTGIASVFRSDAKAVLAAMSRSQAIIEFDLTGKILAANANFCAALGYELSEIVGQHHRMFVDPAEASSSDYRNFWEKLNRGEFDQRQYKRIGKGGKEIWIEASYNPIFRGRKPYKVVKFATDITAEKLKSAEDAGKLDACSRAQAIIEFTPSGEILTANQNFLSALGYQISEIEGRHHSMFCESAYTSSDDYRRFWRRLADGEFIADEFLRIGKGGKKVYIQASYNPIFDMNGKVFKVVKFATDVTSRVNNVDQLAAALRQLSGGDLTQDIASPFIPTLEKLRIDFNSTVEKLRLAMQTVAENANAIAAGAQQIRTASDDLAKRTEQQAASVEQTAAALEEITTTVADSSRRADEAGQLVRQTRENAERSGVVVRGAIDAMGKIESSSAEISNIISVIDEIAFQTNLLALNAGVEAARAGDAGKGFAVVAQEVRELAQRSAKAAKEIKELITASAAHVRSGVSLVGETGTALDAMVSQVQQVNRNVSAIVEAAKEQATGLKEINTAVNTMDQGTQQNAAMVEESTAAAHSLAKEADALFRLLGQFNIGTGMSSPQKHPVAITSASKPFTSPARSIAAKLSAAFHDNAAVANDAWKEF</sequence>
<dbReference type="SUPFAM" id="SSF58104">
    <property type="entry name" value="Methyl-accepting chemotaxis protein (MCP) signaling domain"/>
    <property type="match status" value="1"/>
</dbReference>
<evidence type="ECO:0000256" key="2">
    <source>
        <dbReference type="ARBA" id="ARBA00022500"/>
    </source>
</evidence>
<dbReference type="SUPFAM" id="SSF55785">
    <property type="entry name" value="PYP-like sensor domain (PAS domain)"/>
    <property type="match status" value="2"/>
</dbReference>
<dbReference type="InterPro" id="IPR000700">
    <property type="entry name" value="PAS-assoc_C"/>
</dbReference>
<dbReference type="Pfam" id="PF08447">
    <property type="entry name" value="PAS_3"/>
    <property type="match status" value="1"/>
</dbReference>
<dbReference type="CDD" id="cd11386">
    <property type="entry name" value="MCP_signal"/>
    <property type="match status" value="1"/>
</dbReference>
<dbReference type="AlphaFoldDB" id="A0A1L5PFX0"/>
<dbReference type="GO" id="GO:0007165">
    <property type="term" value="P:signal transduction"/>
    <property type="evidence" value="ECO:0007669"/>
    <property type="project" value="UniProtKB-KW"/>
</dbReference>
<evidence type="ECO:0000313" key="10">
    <source>
        <dbReference type="Proteomes" id="UP000185109"/>
    </source>
</evidence>
<gene>
    <name evidence="9" type="ORF">AM571_PC01356</name>
</gene>
<dbReference type="RefSeq" id="WP_074064866.1">
    <property type="nucleotide sequence ID" value="NZ_CP017244.1"/>
</dbReference>
<dbReference type="PROSITE" id="PS50111">
    <property type="entry name" value="CHEMOTAXIS_TRANSDUC_2"/>
    <property type="match status" value="1"/>
</dbReference>
<reference evidence="9 10" key="1">
    <citation type="submission" date="2016-09" db="EMBL/GenBank/DDBJ databases">
        <title>The complete genome sequences of Rhizobium gallicum, symbiovars gallicum and phaseoli, symbionts associated to common bean (Phaseolus vulgaris).</title>
        <authorList>
            <person name="Bustos P."/>
            <person name="Santamaria R.I."/>
            <person name="Perez-Carrascal O.M."/>
            <person name="Juarez S."/>
            <person name="Lozano L."/>
            <person name="Martinez-Flores I."/>
            <person name="Martinez-Romero E."/>
            <person name="Cevallos M."/>
            <person name="Romero D."/>
            <person name="Davila G."/>
            <person name="Gonzalez V."/>
        </authorList>
    </citation>
    <scope>NUCLEOTIDE SEQUENCE [LARGE SCALE GENOMIC DNA]</scope>
    <source>
        <strain evidence="9 10">8C-3</strain>
        <plasmid evidence="10">Plasmid prsp8c3c</plasmid>
    </source>
</reference>
<dbReference type="PROSITE" id="PS50113">
    <property type="entry name" value="PAC"/>
    <property type="match status" value="1"/>
</dbReference>
<evidence type="ECO:0000256" key="3">
    <source>
        <dbReference type="ARBA" id="ARBA00029447"/>
    </source>
</evidence>
<keyword evidence="2" id="KW-0145">Chemotaxis</keyword>
<dbReference type="InterPro" id="IPR051310">
    <property type="entry name" value="MCP_chemotaxis"/>
</dbReference>
<dbReference type="PANTHER" id="PTHR43531:SF11">
    <property type="entry name" value="METHYL-ACCEPTING CHEMOTAXIS PROTEIN 3"/>
    <property type="match status" value="1"/>
</dbReference>
<dbReference type="SMART" id="SM00283">
    <property type="entry name" value="MA"/>
    <property type="match status" value="1"/>
</dbReference>
<dbReference type="InterPro" id="IPR001610">
    <property type="entry name" value="PAC"/>
</dbReference>
<feature type="domain" description="HAMP" evidence="8">
    <location>
        <begin position="246"/>
        <end position="298"/>
    </location>
</feature>
<dbReference type="GO" id="GO:0004888">
    <property type="term" value="F:transmembrane signaling receptor activity"/>
    <property type="evidence" value="ECO:0007669"/>
    <property type="project" value="InterPro"/>
</dbReference>
<keyword evidence="9" id="KW-0614">Plasmid</keyword>
<dbReference type="PANTHER" id="PTHR43531">
    <property type="entry name" value="PROTEIN ICFG"/>
    <property type="match status" value="1"/>
</dbReference>
<dbReference type="InterPro" id="IPR003660">
    <property type="entry name" value="HAMP_dom"/>
</dbReference>
<evidence type="ECO:0000256" key="1">
    <source>
        <dbReference type="ARBA" id="ARBA00004370"/>
    </source>
</evidence>
<protein>
    <submittedName>
        <fullName evidence="9">Methyl-accepting chemotaxis protein</fullName>
    </submittedName>
</protein>
<dbReference type="GO" id="GO:0016020">
    <property type="term" value="C:membrane"/>
    <property type="evidence" value="ECO:0007669"/>
    <property type="project" value="UniProtKB-SubCell"/>
</dbReference>